<keyword evidence="6 10" id="KW-0798">TonB box</keyword>
<gene>
    <name evidence="14" type="ORF">ACFQ21_21090</name>
</gene>
<name>A0ABW3K6T3_9BACT</name>
<evidence type="ECO:0000256" key="5">
    <source>
        <dbReference type="ARBA" id="ARBA00022729"/>
    </source>
</evidence>
<comment type="similarity">
    <text evidence="10">Belongs to the TonB-dependent receptor family.</text>
</comment>
<evidence type="ECO:0000256" key="10">
    <source>
        <dbReference type="RuleBase" id="RU003357"/>
    </source>
</evidence>
<feature type="chain" id="PRO_5045732772" evidence="11">
    <location>
        <begin position="19"/>
        <end position="760"/>
    </location>
</feature>
<proteinExistence type="inferred from homology"/>
<dbReference type="InterPro" id="IPR039426">
    <property type="entry name" value="TonB-dep_rcpt-like"/>
</dbReference>
<keyword evidence="8 14" id="KW-0675">Receptor</keyword>
<keyword evidence="5 11" id="KW-0732">Signal</keyword>
<feature type="signal peptide" evidence="11">
    <location>
        <begin position="1"/>
        <end position="18"/>
    </location>
</feature>
<dbReference type="InterPro" id="IPR012910">
    <property type="entry name" value="Plug_dom"/>
</dbReference>
<dbReference type="SUPFAM" id="SSF56935">
    <property type="entry name" value="Porins"/>
    <property type="match status" value="1"/>
</dbReference>
<accession>A0ABW3K6T3</accession>
<dbReference type="Gene3D" id="2.170.130.10">
    <property type="entry name" value="TonB-dependent receptor, plug domain"/>
    <property type="match status" value="1"/>
</dbReference>
<evidence type="ECO:0000313" key="14">
    <source>
        <dbReference type="EMBL" id="MFD1001834.1"/>
    </source>
</evidence>
<dbReference type="Pfam" id="PF07715">
    <property type="entry name" value="Plug"/>
    <property type="match status" value="1"/>
</dbReference>
<evidence type="ECO:0000259" key="13">
    <source>
        <dbReference type="Pfam" id="PF07715"/>
    </source>
</evidence>
<dbReference type="PANTHER" id="PTHR30069:SF29">
    <property type="entry name" value="HEMOGLOBIN AND HEMOGLOBIN-HAPTOGLOBIN-BINDING PROTEIN 1-RELATED"/>
    <property type="match status" value="1"/>
</dbReference>
<dbReference type="EMBL" id="JBHTKA010000008">
    <property type="protein sequence ID" value="MFD1001834.1"/>
    <property type="molecule type" value="Genomic_DNA"/>
</dbReference>
<evidence type="ECO:0000256" key="2">
    <source>
        <dbReference type="ARBA" id="ARBA00022448"/>
    </source>
</evidence>
<evidence type="ECO:0000256" key="6">
    <source>
        <dbReference type="ARBA" id="ARBA00023077"/>
    </source>
</evidence>
<keyword evidence="2" id="KW-0813">Transport</keyword>
<dbReference type="InterPro" id="IPR000531">
    <property type="entry name" value="Beta-barrel_TonB"/>
</dbReference>
<reference evidence="15" key="1">
    <citation type="journal article" date="2019" name="Int. J. Syst. Evol. Microbiol.">
        <title>The Global Catalogue of Microorganisms (GCM) 10K type strain sequencing project: providing services to taxonomists for standard genome sequencing and annotation.</title>
        <authorList>
            <consortium name="The Broad Institute Genomics Platform"/>
            <consortium name="The Broad Institute Genome Sequencing Center for Infectious Disease"/>
            <person name="Wu L."/>
            <person name="Ma J."/>
        </authorList>
    </citation>
    <scope>NUCLEOTIDE SEQUENCE [LARGE SCALE GENOMIC DNA]</scope>
    <source>
        <strain evidence="15">CCUG 58938</strain>
    </source>
</reference>
<evidence type="ECO:0000313" key="15">
    <source>
        <dbReference type="Proteomes" id="UP001597112"/>
    </source>
</evidence>
<evidence type="ECO:0000256" key="11">
    <source>
        <dbReference type="SAM" id="SignalP"/>
    </source>
</evidence>
<keyword evidence="15" id="KW-1185">Reference proteome</keyword>
<dbReference type="Gene3D" id="2.60.40.1120">
    <property type="entry name" value="Carboxypeptidase-like, regulatory domain"/>
    <property type="match status" value="1"/>
</dbReference>
<dbReference type="InterPro" id="IPR008969">
    <property type="entry name" value="CarboxyPept-like_regulatory"/>
</dbReference>
<dbReference type="Pfam" id="PF00593">
    <property type="entry name" value="TonB_dep_Rec_b-barrel"/>
    <property type="match status" value="1"/>
</dbReference>
<sequence length="760" mass="85824">MRRLAGIFLIVGMHSAMAQTVTLKGVVRDQAGERLPSAYVFIYPDSVNIATSNDGKFSKALPRGKKTIVVSFVGHEIYRQTFLLKRDTTLSVSLHATTGHLREVEIIGQRNPQEDMLQTNRTSTYLLTQEDIRMLPVLGGEADVIKALQLLPGTVRGVEGSSDLFVRGGAADQNLVLLDDVPIYNPSHMLGFLSVFNPDILNKVEAINGGFPAEFGGRLSSILNIETIDNVATKTRISGDIGVIASRLFVEQPLVKDKASLWVAGRRTYIDQVVKAIGNEELPYYFYDLNGKLIFKPSGRDRIEVSYYGGVDELELFRDRDNDGDGFLTEYEAGNTSLSLQWNHRLKKNWNSSVSLIRSEYKYNIRNAFEENELRALSDIEDYGARVLLQKDSLFGHGIFKGGAEWTRHAVSPNIINSQGTIAELFESSATDGRLSNELALHAQYEWPVSERWRFNAGLRASMAAVKDKIYFYPEPRVSVRYAINNDEALKFSYSRMVQYMHRISNSAVTSPTDIWYPVTASIRPQTSHQLALAWQRSLAKENVFLSVEAYYKSMNSLIGYEEGTNLFLNNDFESKLIQGSGSAYGLEFLIRKDAGKFTGWISYTLSWSWRQYNEINGGERFPSRYDRRHNGAIVMQYAISKRWAVSAVWEYISGSRFTPVIGQYVTLAPTLTGVDLVPIYSGINQVKLADTHRLDFGVKFRGKPERKFQYQWFAGVYNAYNRANPVGISIEQDETTNTLRYEQPGLFGLIPFVSYGFRF</sequence>
<dbReference type="SUPFAM" id="SSF49464">
    <property type="entry name" value="Carboxypeptidase regulatory domain-like"/>
    <property type="match status" value="1"/>
</dbReference>
<keyword evidence="4" id="KW-0812">Transmembrane</keyword>
<protein>
    <submittedName>
        <fullName evidence="14">TonB-dependent receptor domain-containing protein</fullName>
    </submittedName>
</protein>
<evidence type="ECO:0000259" key="12">
    <source>
        <dbReference type="Pfam" id="PF00593"/>
    </source>
</evidence>
<evidence type="ECO:0000256" key="3">
    <source>
        <dbReference type="ARBA" id="ARBA00022452"/>
    </source>
</evidence>
<dbReference type="Pfam" id="PF13715">
    <property type="entry name" value="CarbopepD_reg_2"/>
    <property type="match status" value="1"/>
</dbReference>
<keyword evidence="9" id="KW-0998">Cell outer membrane</keyword>
<comment type="subcellular location">
    <subcellularLocation>
        <location evidence="1">Cell outer membrane</location>
        <topology evidence="1">Multi-pass membrane protein</topology>
    </subcellularLocation>
</comment>
<evidence type="ECO:0000256" key="9">
    <source>
        <dbReference type="ARBA" id="ARBA00023237"/>
    </source>
</evidence>
<comment type="caution">
    <text evidence="14">The sequence shown here is derived from an EMBL/GenBank/DDBJ whole genome shotgun (WGS) entry which is preliminary data.</text>
</comment>
<evidence type="ECO:0000256" key="1">
    <source>
        <dbReference type="ARBA" id="ARBA00004571"/>
    </source>
</evidence>
<dbReference type="PANTHER" id="PTHR30069">
    <property type="entry name" value="TONB-DEPENDENT OUTER MEMBRANE RECEPTOR"/>
    <property type="match status" value="1"/>
</dbReference>
<dbReference type="Gene3D" id="2.40.170.20">
    <property type="entry name" value="TonB-dependent receptor, beta-barrel domain"/>
    <property type="match status" value="1"/>
</dbReference>
<dbReference type="RefSeq" id="WP_377582273.1">
    <property type="nucleotide sequence ID" value="NZ_JBHTKA010000008.1"/>
</dbReference>
<evidence type="ECO:0000256" key="4">
    <source>
        <dbReference type="ARBA" id="ARBA00022692"/>
    </source>
</evidence>
<keyword evidence="7 10" id="KW-0472">Membrane</keyword>
<organism evidence="14 15">
    <name type="scientific">Ohtaekwangia kribbensis</name>
    <dbReference type="NCBI Taxonomy" id="688913"/>
    <lineage>
        <taxon>Bacteria</taxon>
        <taxon>Pseudomonadati</taxon>
        <taxon>Bacteroidota</taxon>
        <taxon>Cytophagia</taxon>
        <taxon>Cytophagales</taxon>
        <taxon>Fulvivirgaceae</taxon>
        <taxon>Ohtaekwangia</taxon>
    </lineage>
</organism>
<dbReference type="Proteomes" id="UP001597112">
    <property type="component" value="Unassembled WGS sequence"/>
</dbReference>
<dbReference type="InterPro" id="IPR036942">
    <property type="entry name" value="Beta-barrel_TonB_sf"/>
</dbReference>
<feature type="domain" description="TonB-dependent receptor plug" evidence="13">
    <location>
        <begin position="123"/>
        <end position="218"/>
    </location>
</feature>
<evidence type="ECO:0000256" key="7">
    <source>
        <dbReference type="ARBA" id="ARBA00023136"/>
    </source>
</evidence>
<dbReference type="InterPro" id="IPR037066">
    <property type="entry name" value="Plug_dom_sf"/>
</dbReference>
<evidence type="ECO:0000256" key="8">
    <source>
        <dbReference type="ARBA" id="ARBA00023170"/>
    </source>
</evidence>
<keyword evidence="3" id="KW-1134">Transmembrane beta strand</keyword>
<feature type="domain" description="TonB-dependent receptor-like beta-barrel" evidence="12">
    <location>
        <begin position="306"/>
        <end position="719"/>
    </location>
</feature>